<accession>A0ABS1HJ08</accession>
<evidence type="ECO:0000313" key="2">
    <source>
        <dbReference type="EMBL" id="MBK3517649.1"/>
    </source>
</evidence>
<dbReference type="EMBL" id="JAENRR010000019">
    <property type="protein sequence ID" value="MBK3517649.1"/>
    <property type="molecule type" value="Genomic_DNA"/>
</dbReference>
<dbReference type="RefSeq" id="WP_200464879.1">
    <property type="nucleotide sequence ID" value="NZ_JAENRR010000019.1"/>
</dbReference>
<protein>
    <recommendedName>
        <fullName evidence="4">DUF304 domain-containing protein</fullName>
    </recommendedName>
</protein>
<comment type="caution">
    <text evidence="2">The sequence shown here is derived from an EMBL/GenBank/DDBJ whole genome shotgun (WGS) entry which is preliminary data.</text>
</comment>
<evidence type="ECO:0008006" key="4">
    <source>
        <dbReference type="Google" id="ProtNLM"/>
    </source>
</evidence>
<organism evidence="2 3">
    <name type="scientific">Carboxylicivirga marina</name>
    <dbReference type="NCBI Taxonomy" id="2800988"/>
    <lineage>
        <taxon>Bacteria</taxon>
        <taxon>Pseudomonadati</taxon>
        <taxon>Bacteroidota</taxon>
        <taxon>Bacteroidia</taxon>
        <taxon>Marinilabiliales</taxon>
        <taxon>Marinilabiliaceae</taxon>
        <taxon>Carboxylicivirga</taxon>
    </lineage>
</organism>
<evidence type="ECO:0000256" key="1">
    <source>
        <dbReference type="SAM" id="Phobius"/>
    </source>
</evidence>
<keyword evidence="1" id="KW-0472">Membrane</keyword>
<reference evidence="2 3" key="1">
    <citation type="submission" date="2021-01" db="EMBL/GenBank/DDBJ databases">
        <title>Carboxyliciviraga sp.nov., isolated from coastal sediments.</title>
        <authorList>
            <person name="Lu D."/>
            <person name="Zhang T."/>
        </authorList>
    </citation>
    <scope>NUCLEOTIDE SEQUENCE [LARGE SCALE GENOMIC DNA]</scope>
    <source>
        <strain evidence="2 3">N1Y132</strain>
    </source>
</reference>
<feature type="transmembrane region" description="Helical" evidence="1">
    <location>
        <begin position="48"/>
        <end position="68"/>
    </location>
</feature>
<gene>
    <name evidence="2" type="ORF">JIV24_09930</name>
</gene>
<feature type="transmembrane region" description="Helical" evidence="1">
    <location>
        <begin position="20"/>
        <end position="36"/>
    </location>
</feature>
<dbReference type="Proteomes" id="UP000605676">
    <property type="component" value="Unassembled WGS sequence"/>
</dbReference>
<proteinExistence type="predicted"/>
<keyword evidence="3" id="KW-1185">Reference proteome</keyword>
<evidence type="ECO:0000313" key="3">
    <source>
        <dbReference type="Proteomes" id="UP000605676"/>
    </source>
</evidence>
<sequence>MTIKFDNKNRAKRISTTLRIIVMIAIVAIGANYLWFETRDKTIEMLLWIFLIAIVVLYYIGGFCYVEVEGDQSKLDVKYYNLFPFWREYKRIMIPVDRIKYVKVRGGLGIVGAGLLICGRIKGRIAMFPTVGLSAVDKKQLIELRRYAAIVSKA</sequence>
<keyword evidence="1" id="KW-1133">Transmembrane helix</keyword>
<keyword evidence="1" id="KW-0812">Transmembrane</keyword>
<name>A0ABS1HJ08_9BACT</name>